<protein>
    <submittedName>
        <fullName evidence="1">35482_t:CDS:1</fullName>
    </submittedName>
</protein>
<feature type="non-terminal residue" evidence="1">
    <location>
        <position position="1"/>
    </location>
</feature>
<accession>A0ACA9SXY3</accession>
<evidence type="ECO:0000313" key="1">
    <source>
        <dbReference type="EMBL" id="CAG8851928.1"/>
    </source>
</evidence>
<sequence length="54" mass="6146">NDLPVILANPECETEYCNYGESEVDLNMDEYDSSNSDVEVTNDKAIEFKEILVK</sequence>
<evidence type="ECO:0000313" key="2">
    <source>
        <dbReference type="Proteomes" id="UP000789920"/>
    </source>
</evidence>
<keyword evidence="2" id="KW-1185">Reference proteome</keyword>
<dbReference type="Proteomes" id="UP000789920">
    <property type="component" value="Unassembled WGS sequence"/>
</dbReference>
<organism evidence="1 2">
    <name type="scientific">Racocetra persica</name>
    <dbReference type="NCBI Taxonomy" id="160502"/>
    <lineage>
        <taxon>Eukaryota</taxon>
        <taxon>Fungi</taxon>
        <taxon>Fungi incertae sedis</taxon>
        <taxon>Mucoromycota</taxon>
        <taxon>Glomeromycotina</taxon>
        <taxon>Glomeromycetes</taxon>
        <taxon>Diversisporales</taxon>
        <taxon>Gigasporaceae</taxon>
        <taxon>Racocetra</taxon>
    </lineage>
</organism>
<proteinExistence type="predicted"/>
<dbReference type="EMBL" id="CAJVQC010178997">
    <property type="protein sequence ID" value="CAG8851928.1"/>
    <property type="molecule type" value="Genomic_DNA"/>
</dbReference>
<name>A0ACA9SXY3_9GLOM</name>
<reference evidence="1" key="1">
    <citation type="submission" date="2021-06" db="EMBL/GenBank/DDBJ databases">
        <authorList>
            <person name="Kallberg Y."/>
            <person name="Tangrot J."/>
            <person name="Rosling A."/>
        </authorList>
    </citation>
    <scope>NUCLEOTIDE SEQUENCE</scope>
    <source>
        <strain evidence="1">MA461A</strain>
    </source>
</reference>
<feature type="non-terminal residue" evidence="1">
    <location>
        <position position="54"/>
    </location>
</feature>
<comment type="caution">
    <text evidence="1">The sequence shown here is derived from an EMBL/GenBank/DDBJ whole genome shotgun (WGS) entry which is preliminary data.</text>
</comment>
<gene>
    <name evidence="1" type="ORF">RPERSI_LOCUS36805</name>
</gene>